<dbReference type="STRING" id="1073574.GOARA_033_00080"/>
<evidence type="ECO:0000259" key="1">
    <source>
        <dbReference type="Pfam" id="PF13614"/>
    </source>
</evidence>
<name>G7H032_9ACTN</name>
<protein>
    <recommendedName>
        <fullName evidence="1">AAA domain-containing protein</fullName>
    </recommendedName>
</protein>
<dbReference type="PANTHER" id="PTHR43384:SF14">
    <property type="entry name" value="ESX-1 SECRETION-ASSOCIATED PROTEIN ESPI"/>
    <property type="match status" value="1"/>
</dbReference>
<dbReference type="SUPFAM" id="SSF52540">
    <property type="entry name" value="P-loop containing nucleoside triphosphate hydrolases"/>
    <property type="match status" value="1"/>
</dbReference>
<dbReference type="GO" id="GO:0009898">
    <property type="term" value="C:cytoplasmic side of plasma membrane"/>
    <property type="evidence" value="ECO:0007669"/>
    <property type="project" value="TreeGrafter"/>
</dbReference>
<accession>G7H032</accession>
<dbReference type="InterPro" id="IPR027417">
    <property type="entry name" value="P-loop_NTPase"/>
</dbReference>
<dbReference type="Gene3D" id="3.40.50.300">
    <property type="entry name" value="P-loop containing nucleotide triphosphate hydrolases"/>
    <property type="match status" value="1"/>
</dbReference>
<keyword evidence="3" id="KW-1185">Reference proteome</keyword>
<evidence type="ECO:0000313" key="2">
    <source>
        <dbReference type="EMBL" id="GAB09207.1"/>
    </source>
</evidence>
<comment type="caution">
    <text evidence="2">The sequence shown here is derived from an EMBL/GenBank/DDBJ whole genome shotgun (WGS) entry which is preliminary data.</text>
</comment>
<dbReference type="Proteomes" id="UP000035088">
    <property type="component" value="Unassembled WGS sequence"/>
</dbReference>
<dbReference type="InterPro" id="IPR025669">
    <property type="entry name" value="AAA_dom"/>
</dbReference>
<reference evidence="2 3" key="1">
    <citation type="submission" date="2011-11" db="EMBL/GenBank/DDBJ databases">
        <title>Whole genome shotgun sequence of Gordonia araii NBRC 100433.</title>
        <authorList>
            <person name="Yoshida Y."/>
            <person name="Hosoyama A."/>
            <person name="Tsuchikane K."/>
            <person name="Katsumata H."/>
            <person name="Yamazaki S."/>
            <person name="Fujita N."/>
        </authorList>
    </citation>
    <scope>NUCLEOTIDE SEQUENCE [LARGE SCALE GENOMIC DNA]</scope>
    <source>
        <strain evidence="2 3">NBRC 100433</strain>
    </source>
</reference>
<proteinExistence type="predicted"/>
<dbReference type="GO" id="GO:0005829">
    <property type="term" value="C:cytosol"/>
    <property type="evidence" value="ECO:0007669"/>
    <property type="project" value="TreeGrafter"/>
</dbReference>
<dbReference type="EMBL" id="BAEE01000033">
    <property type="protein sequence ID" value="GAB09207.1"/>
    <property type="molecule type" value="Genomic_DNA"/>
</dbReference>
<dbReference type="GO" id="GO:0016887">
    <property type="term" value="F:ATP hydrolysis activity"/>
    <property type="evidence" value="ECO:0007669"/>
    <property type="project" value="TreeGrafter"/>
</dbReference>
<organism evidence="2 3">
    <name type="scientific">Gordonia araii NBRC 100433</name>
    <dbReference type="NCBI Taxonomy" id="1073574"/>
    <lineage>
        <taxon>Bacteria</taxon>
        <taxon>Bacillati</taxon>
        <taxon>Actinomycetota</taxon>
        <taxon>Actinomycetes</taxon>
        <taxon>Mycobacteriales</taxon>
        <taxon>Gordoniaceae</taxon>
        <taxon>Gordonia</taxon>
    </lineage>
</organism>
<sequence>MSKPSIRQRWRNAPAILGRNRRQTTSIHEQLLARVNQPIRGDYRIAVLSLKGGVGKTTTTVGLGATFATLRGDRVIAVDANPDLGTLAQRVPLQTNSTVRDLIADKSIQRYSDVRAHTSQAPNRLEVLASERDPAQAESFSEQEYRQVMAILRRYYNIILTDCGTGLSHSAMRGVLDLAHSIILVTSPALDGARSADATLEWLNSHGYGHLVSNAVLVISSSRAGSSRIDADQLAMHFLTKCRAVHEIPFDEHLAEGAIVDLDQVGRPARQALTELSATIADDMGRIN</sequence>
<dbReference type="AlphaFoldDB" id="G7H032"/>
<evidence type="ECO:0000313" key="3">
    <source>
        <dbReference type="Proteomes" id="UP000035088"/>
    </source>
</evidence>
<feature type="domain" description="AAA" evidence="1">
    <location>
        <begin position="45"/>
        <end position="188"/>
    </location>
</feature>
<gene>
    <name evidence="2" type="ORF">GOARA_033_00080</name>
</gene>
<dbReference type="GO" id="GO:0005524">
    <property type="term" value="F:ATP binding"/>
    <property type="evidence" value="ECO:0007669"/>
    <property type="project" value="TreeGrafter"/>
</dbReference>
<dbReference type="InterPro" id="IPR050625">
    <property type="entry name" value="ParA/MinD_ATPase"/>
</dbReference>
<dbReference type="GO" id="GO:0051782">
    <property type="term" value="P:negative regulation of cell division"/>
    <property type="evidence" value="ECO:0007669"/>
    <property type="project" value="TreeGrafter"/>
</dbReference>
<dbReference type="PANTHER" id="PTHR43384">
    <property type="entry name" value="SEPTUM SITE-DETERMINING PROTEIN MIND HOMOLOG, CHLOROPLASTIC-RELATED"/>
    <property type="match status" value="1"/>
</dbReference>
<dbReference type="Pfam" id="PF13614">
    <property type="entry name" value="AAA_31"/>
    <property type="match status" value="1"/>
</dbReference>